<evidence type="ECO:0000256" key="1">
    <source>
        <dbReference type="SAM" id="Phobius"/>
    </source>
</evidence>
<reference evidence="3" key="1">
    <citation type="submission" date="2012-03" db="EMBL/GenBank/DDBJ databases">
        <title>Complete sequence of plasmid 1 of Deinococcus peraridilitoris DSM 19664.</title>
        <authorList>
            <person name="Lucas S."/>
            <person name="Copeland A."/>
            <person name="Lapidus A."/>
            <person name="Glavina del Rio T."/>
            <person name="Dalin E."/>
            <person name="Tice H."/>
            <person name="Bruce D."/>
            <person name="Goodwin L."/>
            <person name="Pitluck S."/>
            <person name="Peters L."/>
            <person name="Mikhailova N."/>
            <person name="Lu M."/>
            <person name="Kyrpides N."/>
            <person name="Mavromatis K."/>
            <person name="Ivanova N."/>
            <person name="Brettin T."/>
            <person name="Detter J.C."/>
            <person name="Han C."/>
            <person name="Larimer F."/>
            <person name="Land M."/>
            <person name="Hauser L."/>
            <person name="Markowitz V."/>
            <person name="Cheng J.-F."/>
            <person name="Hugenholtz P."/>
            <person name="Woyke T."/>
            <person name="Wu D."/>
            <person name="Pukall R."/>
            <person name="Steenblock K."/>
            <person name="Brambilla E."/>
            <person name="Klenk H.-P."/>
            <person name="Eisen J.A."/>
        </authorList>
    </citation>
    <scope>NUCLEOTIDE SEQUENCE [LARGE SCALE GENOMIC DNA]</scope>
    <source>
        <strain evidence="3">DSM 19664 / LMG 22246 / CIP 109416 / KR-200</strain>
        <plasmid evidence="3">Plasmid pDEIPE01</plasmid>
    </source>
</reference>
<dbReference type="HOGENOM" id="CLU_1774332_0_0_0"/>
<keyword evidence="3" id="KW-1185">Reference proteome</keyword>
<gene>
    <name evidence="2" type="ordered locus">Deipe_3904</name>
</gene>
<accession>L0A805</accession>
<dbReference type="Proteomes" id="UP000010467">
    <property type="component" value="Plasmid pDEIPE01"/>
</dbReference>
<keyword evidence="2" id="KW-0614">Plasmid</keyword>
<dbReference type="KEGG" id="dpd:Deipe_3904"/>
<dbReference type="PATRIC" id="fig|937777.3.peg.3919"/>
<protein>
    <submittedName>
        <fullName evidence="2">Uncharacterized protein</fullName>
    </submittedName>
</protein>
<dbReference type="RefSeq" id="WP_015231219.1">
    <property type="nucleotide sequence ID" value="NC_019789.1"/>
</dbReference>
<evidence type="ECO:0000313" key="2">
    <source>
        <dbReference type="EMBL" id="AFZ69317.1"/>
    </source>
</evidence>
<geneLocation type="plasmid" evidence="2 3">
    <name>pDEIPE01</name>
</geneLocation>
<keyword evidence="1" id="KW-1133">Transmembrane helix</keyword>
<keyword evidence="1" id="KW-0472">Membrane</keyword>
<name>L0A805_DEIPD</name>
<evidence type="ECO:0000313" key="3">
    <source>
        <dbReference type="Proteomes" id="UP000010467"/>
    </source>
</evidence>
<dbReference type="EMBL" id="CP003383">
    <property type="protein sequence ID" value="AFZ69317.1"/>
    <property type="molecule type" value="Genomic_DNA"/>
</dbReference>
<dbReference type="OrthoDB" id="73703at2"/>
<keyword evidence="1" id="KW-0812">Transmembrane</keyword>
<dbReference type="AlphaFoldDB" id="L0A805"/>
<proteinExistence type="predicted"/>
<organism evidence="2 3">
    <name type="scientific">Deinococcus peraridilitoris (strain DSM 19664 / LMG 22246 / CIP 109416 / KR-200)</name>
    <dbReference type="NCBI Taxonomy" id="937777"/>
    <lineage>
        <taxon>Bacteria</taxon>
        <taxon>Thermotogati</taxon>
        <taxon>Deinococcota</taxon>
        <taxon>Deinococci</taxon>
        <taxon>Deinococcales</taxon>
        <taxon>Deinococcaceae</taxon>
        <taxon>Deinococcus</taxon>
    </lineage>
</organism>
<sequence length="140" mass="15250">MRRFLPRFGFVMMMTALILAVSILVGAVFTTRGAQLVQRVEPGTTGSASLFGDSGQGTLIGSPQLLIIRDEQAFLPGRGPAGSRLVSEQYLREHQLYPLQAKTVGFIRDLLLLGTLGLFVLGAALWWPRRKVAVARAGIR</sequence>
<feature type="transmembrane region" description="Helical" evidence="1">
    <location>
        <begin position="106"/>
        <end position="127"/>
    </location>
</feature>